<evidence type="ECO:0000313" key="1">
    <source>
        <dbReference type="EMBL" id="KAI0089724.1"/>
    </source>
</evidence>
<evidence type="ECO:0000313" key="2">
    <source>
        <dbReference type="Proteomes" id="UP001055072"/>
    </source>
</evidence>
<keyword evidence="1" id="KW-0575">Peroxidase</keyword>
<proteinExistence type="predicted"/>
<keyword evidence="1" id="KW-0560">Oxidoreductase</keyword>
<dbReference type="Proteomes" id="UP001055072">
    <property type="component" value="Unassembled WGS sequence"/>
</dbReference>
<protein>
    <submittedName>
        <fullName evidence="1">Manganese peroxidase isozyme</fullName>
    </submittedName>
</protein>
<name>A0ACB8U6I3_9APHY</name>
<keyword evidence="2" id="KW-1185">Reference proteome</keyword>
<comment type="caution">
    <text evidence="1">The sequence shown here is derived from an EMBL/GenBank/DDBJ whole genome shotgun (WGS) entry which is preliminary data.</text>
</comment>
<sequence>MHGYPVLRPCMTVLLAAVACTSLLSPQTGVLATQTLSTRTNENVVQCDGGRETENEKCCIFYDVRDDLQANLFNGGKCDDESREALRMMFHDAISYSTTDNGSFSGGGADGSIVEHAEIEALYPENAGLDDMAFEQRAIAQKYSVPLHFAGAIGLSNCAGAPRLHFFAGRNVASQPAPDGLVPAPFHSVDQILARMGDAGFSPEEVVTLLASHSIGTQHHVDPTIDGMPLDSTPEEFDTQFFLDIALKGTYFPGNGSNRGEAMPSSPNQLRIQSDNDLARDPRTSCIWKSYINNQEKMNRDFVAVMRKLSTLGQDMSKLIDCSDVIPTPKPLPQSRNSAVLPPGKTIDDIETPVRAKAPSRRSANLSDLGRPISLCGT</sequence>
<gene>
    <name evidence="1" type="ORF">BDY19DRAFT_992696</name>
</gene>
<organism evidence="1 2">
    <name type="scientific">Irpex rosettiformis</name>
    <dbReference type="NCBI Taxonomy" id="378272"/>
    <lineage>
        <taxon>Eukaryota</taxon>
        <taxon>Fungi</taxon>
        <taxon>Dikarya</taxon>
        <taxon>Basidiomycota</taxon>
        <taxon>Agaricomycotina</taxon>
        <taxon>Agaricomycetes</taxon>
        <taxon>Polyporales</taxon>
        <taxon>Irpicaceae</taxon>
        <taxon>Irpex</taxon>
    </lineage>
</organism>
<accession>A0ACB8U6I3</accession>
<reference evidence="1" key="1">
    <citation type="journal article" date="2021" name="Environ. Microbiol.">
        <title>Gene family expansions and transcriptome signatures uncover fungal adaptations to wood decay.</title>
        <authorList>
            <person name="Hage H."/>
            <person name="Miyauchi S."/>
            <person name="Viragh M."/>
            <person name="Drula E."/>
            <person name="Min B."/>
            <person name="Chaduli D."/>
            <person name="Navarro D."/>
            <person name="Favel A."/>
            <person name="Norest M."/>
            <person name="Lesage-Meessen L."/>
            <person name="Balint B."/>
            <person name="Merenyi Z."/>
            <person name="de Eugenio L."/>
            <person name="Morin E."/>
            <person name="Martinez A.T."/>
            <person name="Baldrian P."/>
            <person name="Stursova M."/>
            <person name="Martinez M.J."/>
            <person name="Novotny C."/>
            <person name="Magnuson J.K."/>
            <person name="Spatafora J.W."/>
            <person name="Maurice S."/>
            <person name="Pangilinan J."/>
            <person name="Andreopoulos W."/>
            <person name="LaButti K."/>
            <person name="Hundley H."/>
            <person name="Na H."/>
            <person name="Kuo A."/>
            <person name="Barry K."/>
            <person name="Lipzen A."/>
            <person name="Henrissat B."/>
            <person name="Riley R."/>
            <person name="Ahrendt S."/>
            <person name="Nagy L.G."/>
            <person name="Grigoriev I.V."/>
            <person name="Martin F."/>
            <person name="Rosso M.N."/>
        </authorList>
    </citation>
    <scope>NUCLEOTIDE SEQUENCE</scope>
    <source>
        <strain evidence="1">CBS 384.51</strain>
    </source>
</reference>
<dbReference type="EMBL" id="MU274909">
    <property type="protein sequence ID" value="KAI0089724.1"/>
    <property type="molecule type" value="Genomic_DNA"/>
</dbReference>